<keyword evidence="1" id="KW-0472">Membrane</keyword>
<evidence type="ECO:0000256" key="1">
    <source>
        <dbReference type="SAM" id="Phobius"/>
    </source>
</evidence>
<accession>C0GDQ0</accession>
<evidence type="ECO:0000313" key="3">
    <source>
        <dbReference type="Proteomes" id="UP000006443"/>
    </source>
</evidence>
<dbReference type="Proteomes" id="UP000006443">
    <property type="component" value="Unassembled WGS sequence"/>
</dbReference>
<feature type="transmembrane region" description="Helical" evidence="1">
    <location>
        <begin position="58"/>
        <end position="76"/>
    </location>
</feature>
<name>C0GDQ0_DETAL</name>
<feature type="transmembrane region" description="Helical" evidence="1">
    <location>
        <begin position="299"/>
        <end position="321"/>
    </location>
</feature>
<keyword evidence="1" id="KW-1133">Transmembrane helix</keyword>
<dbReference type="Pfam" id="PF04143">
    <property type="entry name" value="Sulf_transp"/>
    <property type="match status" value="1"/>
</dbReference>
<protein>
    <submittedName>
        <fullName evidence="2">Uncharacterized protein</fullName>
    </submittedName>
</protein>
<dbReference type="NCBIfam" id="TIGR04112">
    <property type="entry name" value="seleno_YedE"/>
    <property type="match status" value="1"/>
</dbReference>
<feature type="transmembrane region" description="Helical" evidence="1">
    <location>
        <begin position="155"/>
        <end position="177"/>
    </location>
</feature>
<proteinExistence type="predicted"/>
<keyword evidence="3" id="KW-1185">Reference proteome</keyword>
<dbReference type="InterPro" id="IPR007272">
    <property type="entry name" value="Sulf_transp_TsuA/YedE"/>
</dbReference>
<dbReference type="eggNOG" id="COG2391">
    <property type="taxonomic scope" value="Bacteria"/>
</dbReference>
<organism evidence="2 3">
    <name type="scientific">Dethiobacter alkaliphilus AHT 1</name>
    <dbReference type="NCBI Taxonomy" id="555088"/>
    <lineage>
        <taxon>Bacteria</taxon>
        <taxon>Bacillati</taxon>
        <taxon>Bacillota</taxon>
        <taxon>Dethiobacteria</taxon>
        <taxon>Dethiobacterales</taxon>
        <taxon>Dethiobacteraceae</taxon>
        <taxon>Dethiobacter</taxon>
    </lineage>
</organism>
<gene>
    <name evidence="2" type="ORF">DealDRAFT_0463</name>
</gene>
<dbReference type="InterPro" id="IPR026366">
    <property type="entry name" value="Seleno_YedE"/>
</dbReference>
<feature type="transmembrane region" description="Helical" evidence="1">
    <location>
        <begin position="183"/>
        <end position="203"/>
    </location>
</feature>
<sequence length="360" mass="37416">MEKSKIIISGILVGLLGVLLVRFGNPANMGVCVACFVRDISGGLGFHRAEVVQYLRPEVSGFIIGAFIISMFSGEFRARGGSSPLLRFLIGMAVMIGALVFLGCPLRMVLRLAAGDFNAVIGLLGFIFGIFVGVQFLKRGFSLGRSQRIHNGNGIAIPGLALVLLILVIVAPAFIFFSASGPGFARAPFLISLGAGVLIGVLVQRSRLCQIGCFRDMMLIGDSHLLYGSLAIFAAALVGNLVLGYFNPGFVDQPVAHTAGLWNFIGLAVVGLGATLLGGCPIRQTILAGEGDTDAGMTFLGLLFGAAVAHNFGLAASPAGVSQAGQAGVLLSAVFLLVVGFAFTVPQISFVRKGGVTLDR</sequence>
<feature type="transmembrane region" description="Helical" evidence="1">
    <location>
        <begin position="259"/>
        <end position="278"/>
    </location>
</feature>
<feature type="transmembrane region" description="Helical" evidence="1">
    <location>
        <begin position="116"/>
        <end position="134"/>
    </location>
</feature>
<dbReference type="STRING" id="555088.DealDRAFT_0463"/>
<evidence type="ECO:0000313" key="2">
    <source>
        <dbReference type="EMBL" id="EEG78533.1"/>
    </source>
</evidence>
<feature type="transmembrane region" description="Helical" evidence="1">
    <location>
        <begin position="88"/>
        <end position="110"/>
    </location>
</feature>
<feature type="transmembrane region" description="Helical" evidence="1">
    <location>
        <begin position="327"/>
        <end position="345"/>
    </location>
</feature>
<reference evidence="2 3" key="1">
    <citation type="submission" date="2009-02" db="EMBL/GenBank/DDBJ databases">
        <title>Sequencing of the draft genome and assembly of Dethiobacter alkaliphilus AHT 1.</title>
        <authorList>
            <consortium name="US DOE Joint Genome Institute (JGI-PGF)"/>
            <person name="Lucas S."/>
            <person name="Copeland A."/>
            <person name="Lapidus A."/>
            <person name="Glavina del Rio T."/>
            <person name="Dalin E."/>
            <person name="Tice H."/>
            <person name="Bruce D."/>
            <person name="Goodwin L."/>
            <person name="Pitluck S."/>
            <person name="Larimer F."/>
            <person name="Land M.L."/>
            <person name="Hauser L."/>
            <person name="Muyzer G."/>
        </authorList>
    </citation>
    <scope>NUCLEOTIDE SEQUENCE [LARGE SCALE GENOMIC DNA]</scope>
    <source>
        <strain evidence="2 3">AHT 1</strain>
    </source>
</reference>
<comment type="caution">
    <text evidence="2">The sequence shown here is derived from an EMBL/GenBank/DDBJ whole genome shotgun (WGS) entry which is preliminary data.</text>
</comment>
<feature type="transmembrane region" description="Helical" evidence="1">
    <location>
        <begin position="224"/>
        <end position="247"/>
    </location>
</feature>
<dbReference type="EMBL" id="ACJM01000002">
    <property type="protein sequence ID" value="EEG78533.1"/>
    <property type="molecule type" value="Genomic_DNA"/>
</dbReference>
<dbReference type="AlphaFoldDB" id="C0GDQ0"/>
<keyword evidence="1" id="KW-0812">Transmembrane</keyword>